<dbReference type="PANTHER" id="PTHR42743">
    <property type="entry name" value="AMINO-ACID AMINOTRANSFERASE"/>
    <property type="match status" value="1"/>
</dbReference>
<dbReference type="InterPro" id="IPR043132">
    <property type="entry name" value="BCAT-like_C"/>
</dbReference>
<evidence type="ECO:0000256" key="5">
    <source>
        <dbReference type="ARBA" id="ARBA00022909"/>
    </source>
</evidence>
<dbReference type="NCBIfam" id="TIGR03461">
    <property type="entry name" value="pabC_Proteo"/>
    <property type="match status" value="1"/>
</dbReference>
<dbReference type="CDD" id="cd01559">
    <property type="entry name" value="ADCL_like"/>
    <property type="match status" value="1"/>
</dbReference>
<comment type="similarity">
    <text evidence="2">Belongs to the class-IV pyridoxal-phosphate-dependent aminotransferase family.</text>
</comment>
<evidence type="ECO:0000256" key="1">
    <source>
        <dbReference type="ARBA" id="ARBA00001933"/>
    </source>
</evidence>
<dbReference type="Pfam" id="PF01063">
    <property type="entry name" value="Aminotran_4"/>
    <property type="match status" value="1"/>
</dbReference>
<evidence type="ECO:0000256" key="7">
    <source>
        <dbReference type="ARBA" id="ARBA00035633"/>
    </source>
</evidence>
<evidence type="ECO:0000256" key="10">
    <source>
        <dbReference type="NCBIfam" id="TIGR03461"/>
    </source>
</evidence>
<accession>A0ABW2YKB7</accession>
<evidence type="ECO:0000256" key="8">
    <source>
        <dbReference type="ARBA" id="ARBA00035676"/>
    </source>
</evidence>
<evidence type="ECO:0000313" key="11">
    <source>
        <dbReference type="EMBL" id="MFD0738637.1"/>
    </source>
</evidence>
<comment type="catalytic activity">
    <reaction evidence="9">
        <text>4-amino-4-deoxychorismate = 4-aminobenzoate + pyruvate + H(+)</text>
        <dbReference type="Rhea" id="RHEA:16201"/>
        <dbReference type="ChEBI" id="CHEBI:15361"/>
        <dbReference type="ChEBI" id="CHEBI:15378"/>
        <dbReference type="ChEBI" id="CHEBI:17836"/>
        <dbReference type="ChEBI" id="CHEBI:58406"/>
        <dbReference type="EC" id="4.1.3.38"/>
    </reaction>
</comment>
<keyword evidence="6 11" id="KW-0456">Lyase</keyword>
<dbReference type="InterPro" id="IPR036038">
    <property type="entry name" value="Aminotransferase-like"/>
</dbReference>
<comment type="caution">
    <text evidence="11">The sequence shown here is derived from an EMBL/GenBank/DDBJ whole genome shotgun (WGS) entry which is preliminary data.</text>
</comment>
<sequence>MSTDATSARVFVGTEPAAGIPAGDRGFAYGDGVFETMRAHAGRVPWWDTHWARLVRGAQRLRLVLPDAAQVRAEAGLLLADGGDAVLKLVVSRGAGERGYAPAPDPIPTWVLSRHPPPPPCRADGLALRWCETRLSIQPALAGIKHCNRLEQVLARAECDAAGVDEGLMRSTDGDVVCATAANLFVLKAGRWATPAVERCGVEGVCRAWALDQLGATQMQLDVTDVEAADALFLCNAVRGILPVTRLADRRWPLHAEVLALQRRLATEHPAFATPAHRPEHP</sequence>
<dbReference type="GO" id="GO:0008696">
    <property type="term" value="F:4-amino-4-deoxychorismate lyase activity"/>
    <property type="evidence" value="ECO:0007669"/>
    <property type="project" value="UniProtKB-EC"/>
</dbReference>
<dbReference type="InterPro" id="IPR017824">
    <property type="entry name" value="Aminodeoxychorismate_lyase_IV"/>
</dbReference>
<dbReference type="Gene3D" id="3.30.470.10">
    <property type="match status" value="1"/>
</dbReference>
<evidence type="ECO:0000256" key="9">
    <source>
        <dbReference type="ARBA" id="ARBA00049529"/>
    </source>
</evidence>
<protein>
    <recommendedName>
        <fullName evidence="8 10">Aminodeoxychorismate lyase</fullName>
        <ecNumber evidence="8 10">4.1.3.38</ecNumber>
    </recommendedName>
</protein>
<dbReference type="Proteomes" id="UP001597090">
    <property type="component" value="Unassembled WGS sequence"/>
</dbReference>
<dbReference type="InterPro" id="IPR043131">
    <property type="entry name" value="BCAT-like_N"/>
</dbReference>
<dbReference type="PANTHER" id="PTHR42743:SF2">
    <property type="entry name" value="AMINODEOXYCHORISMATE LYASE"/>
    <property type="match status" value="1"/>
</dbReference>
<comment type="pathway">
    <text evidence="7">Cofactor biosynthesis; tetrahydrofolate biosynthesis; 4-aminobenzoate from chorismate: step 2/2.</text>
</comment>
<dbReference type="EC" id="4.1.3.38" evidence="8 10"/>
<comment type="subunit">
    <text evidence="3">Homodimer.</text>
</comment>
<evidence type="ECO:0000256" key="4">
    <source>
        <dbReference type="ARBA" id="ARBA00022898"/>
    </source>
</evidence>
<evidence type="ECO:0000256" key="2">
    <source>
        <dbReference type="ARBA" id="ARBA00009320"/>
    </source>
</evidence>
<dbReference type="Gene3D" id="3.20.10.10">
    <property type="entry name" value="D-amino Acid Aminotransferase, subunit A, domain 2"/>
    <property type="match status" value="1"/>
</dbReference>
<reference evidence="12" key="1">
    <citation type="journal article" date="2019" name="Int. J. Syst. Evol. Microbiol.">
        <title>The Global Catalogue of Microorganisms (GCM) 10K type strain sequencing project: providing services to taxonomists for standard genome sequencing and annotation.</title>
        <authorList>
            <consortium name="The Broad Institute Genomics Platform"/>
            <consortium name="The Broad Institute Genome Sequencing Center for Infectious Disease"/>
            <person name="Wu L."/>
            <person name="Ma J."/>
        </authorList>
    </citation>
    <scope>NUCLEOTIDE SEQUENCE [LARGE SCALE GENOMIC DNA]</scope>
    <source>
        <strain evidence="12">CCUG 55491</strain>
    </source>
</reference>
<comment type="cofactor">
    <cofactor evidence="1">
        <name>pyridoxal 5'-phosphate</name>
        <dbReference type="ChEBI" id="CHEBI:597326"/>
    </cofactor>
</comment>
<evidence type="ECO:0000256" key="3">
    <source>
        <dbReference type="ARBA" id="ARBA00011738"/>
    </source>
</evidence>
<evidence type="ECO:0000256" key="6">
    <source>
        <dbReference type="ARBA" id="ARBA00023239"/>
    </source>
</evidence>
<keyword evidence="12" id="KW-1185">Reference proteome</keyword>
<gene>
    <name evidence="11" type="primary">pabC</name>
    <name evidence="11" type="ORF">ACFQZQ_04965</name>
</gene>
<evidence type="ECO:0000313" key="12">
    <source>
        <dbReference type="Proteomes" id="UP001597090"/>
    </source>
</evidence>
<dbReference type="SUPFAM" id="SSF56752">
    <property type="entry name" value="D-aminoacid aminotransferase-like PLP-dependent enzymes"/>
    <property type="match status" value="1"/>
</dbReference>
<name>A0ABW2YKB7_9GAMM</name>
<dbReference type="InterPro" id="IPR001544">
    <property type="entry name" value="Aminotrans_IV"/>
</dbReference>
<keyword evidence="5" id="KW-0289">Folate biosynthesis</keyword>
<proteinExistence type="inferred from homology"/>
<keyword evidence="4" id="KW-0663">Pyridoxal phosphate</keyword>
<organism evidence="11 12">
    <name type="scientific">Lysobacter koreensis</name>
    <dbReference type="NCBI Taxonomy" id="266122"/>
    <lineage>
        <taxon>Bacteria</taxon>
        <taxon>Pseudomonadati</taxon>
        <taxon>Pseudomonadota</taxon>
        <taxon>Gammaproteobacteria</taxon>
        <taxon>Lysobacterales</taxon>
        <taxon>Lysobacteraceae</taxon>
        <taxon>Lysobacter</taxon>
    </lineage>
</organism>
<dbReference type="InterPro" id="IPR050571">
    <property type="entry name" value="Class-IV_PLP-Dep_Aminotrnsfr"/>
</dbReference>
<dbReference type="RefSeq" id="WP_386811547.1">
    <property type="nucleotide sequence ID" value="NZ_JBHTIH010000002.1"/>
</dbReference>
<dbReference type="EMBL" id="JBHTIH010000002">
    <property type="protein sequence ID" value="MFD0738637.1"/>
    <property type="molecule type" value="Genomic_DNA"/>
</dbReference>